<name>A0A916Q9F2_9FIRM</name>
<dbReference type="Pfam" id="PF01594">
    <property type="entry name" value="AI-2E_transport"/>
    <property type="match status" value="1"/>
</dbReference>
<evidence type="ECO:0000256" key="6">
    <source>
        <dbReference type="ARBA" id="ARBA00022989"/>
    </source>
</evidence>
<protein>
    <recommendedName>
        <fullName evidence="11">AI-2E family transporter</fullName>
    </recommendedName>
</protein>
<reference evidence="9" key="1">
    <citation type="submission" date="2020-06" db="EMBL/GenBank/DDBJ databases">
        <title>Characterization of fructooligosaccharide metabolism and fructooligosaccharide-degrading enzymes in human commensal butyrate producers.</title>
        <authorList>
            <person name="Tanno H."/>
            <person name="Fujii T."/>
            <person name="Hirano K."/>
            <person name="Maeno S."/>
            <person name="Tonozuka T."/>
            <person name="Sakamoto M."/>
            <person name="Ohkuma M."/>
            <person name="Tochio T."/>
            <person name="Endo A."/>
        </authorList>
    </citation>
    <scope>NUCLEOTIDE SEQUENCE</scope>
    <source>
        <strain evidence="9">JCM 17466</strain>
    </source>
</reference>
<keyword evidence="5 8" id="KW-0812">Transmembrane</keyword>
<dbReference type="EMBL" id="BLYI01000075">
    <property type="protein sequence ID" value="GFO86757.1"/>
    <property type="molecule type" value="Genomic_DNA"/>
</dbReference>
<accession>A0A916Q9F2</accession>
<feature type="transmembrane region" description="Helical" evidence="8">
    <location>
        <begin position="240"/>
        <end position="264"/>
    </location>
</feature>
<feature type="transmembrane region" description="Helical" evidence="8">
    <location>
        <begin position="270"/>
        <end position="291"/>
    </location>
</feature>
<dbReference type="GO" id="GO:0055085">
    <property type="term" value="P:transmembrane transport"/>
    <property type="evidence" value="ECO:0007669"/>
    <property type="project" value="TreeGrafter"/>
</dbReference>
<dbReference type="Proteomes" id="UP000613208">
    <property type="component" value="Unassembled WGS sequence"/>
</dbReference>
<organism evidence="9 10">
    <name type="scientific">Anaerostipes butyraticus</name>
    <dbReference type="NCBI Taxonomy" id="645466"/>
    <lineage>
        <taxon>Bacteria</taxon>
        <taxon>Bacillati</taxon>
        <taxon>Bacillota</taxon>
        <taxon>Clostridia</taxon>
        <taxon>Lachnospirales</taxon>
        <taxon>Lachnospiraceae</taxon>
        <taxon>Anaerostipes</taxon>
    </lineage>
</organism>
<evidence type="ECO:0000256" key="8">
    <source>
        <dbReference type="SAM" id="Phobius"/>
    </source>
</evidence>
<dbReference type="PANTHER" id="PTHR21716:SF53">
    <property type="entry name" value="PERMEASE PERM-RELATED"/>
    <property type="match status" value="1"/>
</dbReference>
<gene>
    <name evidence="9" type="ORF">ANBU17_31040</name>
</gene>
<evidence type="ECO:0000313" key="10">
    <source>
        <dbReference type="Proteomes" id="UP000613208"/>
    </source>
</evidence>
<comment type="subcellular location">
    <subcellularLocation>
        <location evidence="1">Cell membrane</location>
        <topology evidence="1">Multi-pass membrane protein</topology>
    </subcellularLocation>
</comment>
<keyword evidence="3" id="KW-0813">Transport</keyword>
<evidence type="ECO:0000256" key="3">
    <source>
        <dbReference type="ARBA" id="ARBA00022448"/>
    </source>
</evidence>
<feature type="transmembrane region" description="Helical" evidence="8">
    <location>
        <begin position="50"/>
        <end position="71"/>
    </location>
</feature>
<evidence type="ECO:0000313" key="9">
    <source>
        <dbReference type="EMBL" id="GFO86757.1"/>
    </source>
</evidence>
<dbReference type="PANTHER" id="PTHR21716">
    <property type="entry name" value="TRANSMEMBRANE PROTEIN"/>
    <property type="match status" value="1"/>
</dbReference>
<feature type="transmembrane region" description="Helical" evidence="8">
    <location>
        <begin position="341"/>
        <end position="372"/>
    </location>
</feature>
<evidence type="ECO:0000256" key="4">
    <source>
        <dbReference type="ARBA" id="ARBA00022475"/>
    </source>
</evidence>
<comment type="caution">
    <text evidence="9">The sequence shown here is derived from an EMBL/GenBank/DDBJ whole genome shotgun (WGS) entry which is preliminary data.</text>
</comment>
<evidence type="ECO:0000256" key="5">
    <source>
        <dbReference type="ARBA" id="ARBA00022692"/>
    </source>
</evidence>
<comment type="similarity">
    <text evidence="2">Belongs to the autoinducer-2 exporter (AI-2E) (TC 2.A.86) family.</text>
</comment>
<keyword evidence="7 8" id="KW-0472">Membrane</keyword>
<sequence>MAGNHKFESNKKYFTISIYAIGVILIGCIIYRFVTQWSGTKELISELWDILFPFFLGFLIAYIINPVIGFFQRNLFAKLIPDTHKKLQRGLSILFSYVLFLGGAAVCLVFVIPQLIESLQELSLQIPGIVEALRQLSDKYMRSGTGLLPKEAVTSIETNVLPKIMSMSNDFLSGLIPWFYNLTLSLAKWMYNLVIALVTSIYMTMDKKIIVMFLKKIILAVFSEKISYSILRKCKDCHKIFSSFIIGKSIDSLIIGILCFLLMTLLRLPYAVLISVIVGITNMIPYFGPFIGAVPGTFILFIVSPMKSLIFVIMVFLLQQFDGFVLGPKILGDSTGVRPLLILFSITVGGAYFGPLGMFLGVPFFACVQYLIENWIDYRLYKKEITLTEKDL</sequence>
<keyword evidence="10" id="KW-1185">Reference proteome</keyword>
<evidence type="ECO:0000256" key="7">
    <source>
        <dbReference type="ARBA" id="ARBA00023136"/>
    </source>
</evidence>
<feature type="transmembrane region" description="Helical" evidence="8">
    <location>
        <begin position="12"/>
        <end position="34"/>
    </location>
</feature>
<evidence type="ECO:0000256" key="1">
    <source>
        <dbReference type="ARBA" id="ARBA00004651"/>
    </source>
</evidence>
<keyword evidence="4" id="KW-1003">Cell membrane</keyword>
<dbReference type="AlphaFoldDB" id="A0A916Q9F2"/>
<keyword evidence="6 8" id="KW-1133">Transmembrane helix</keyword>
<evidence type="ECO:0000256" key="2">
    <source>
        <dbReference type="ARBA" id="ARBA00009773"/>
    </source>
</evidence>
<feature type="transmembrane region" description="Helical" evidence="8">
    <location>
        <begin position="91"/>
        <end position="116"/>
    </location>
</feature>
<dbReference type="GO" id="GO:0005886">
    <property type="term" value="C:plasma membrane"/>
    <property type="evidence" value="ECO:0007669"/>
    <property type="project" value="UniProtKB-SubCell"/>
</dbReference>
<evidence type="ECO:0008006" key="11">
    <source>
        <dbReference type="Google" id="ProtNLM"/>
    </source>
</evidence>
<proteinExistence type="inferred from homology"/>
<dbReference type="InterPro" id="IPR002549">
    <property type="entry name" value="AI-2E-like"/>
</dbReference>
<dbReference type="PROSITE" id="PS51257">
    <property type="entry name" value="PROKAR_LIPOPROTEIN"/>
    <property type="match status" value="1"/>
</dbReference>
<feature type="transmembrane region" description="Helical" evidence="8">
    <location>
        <begin position="298"/>
        <end position="321"/>
    </location>
</feature>
<dbReference type="RefSeq" id="WP_201312400.1">
    <property type="nucleotide sequence ID" value="NZ_BLYI01000075.1"/>
</dbReference>